<feature type="transmembrane region" description="Helical" evidence="1">
    <location>
        <begin position="31"/>
        <end position="55"/>
    </location>
</feature>
<accession>A0ABX8SHC9</accession>
<name>A0ABX8SHC9_9ACTN</name>
<sequence length="57" mass="6362">MSPLDVLRDDHDDLDDFLADHHHSVELVSELLTVLVLLITVATLIGLAWLAVGWWTA</sequence>
<keyword evidence="1" id="KW-1133">Transmembrane helix</keyword>
<dbReference type="RefSeq" id="WP_219081875.1">
    <property type="nucleotide sequence ID" value="NZ_CP079216.1"/>
</dbReference>
<evidence type="ECO:0000256" key="1">
    <source>
        <dbReference type="SAM" id="Phobius"/>
    </source>
</evidence>
<evidence type="ECO:0000313" key="2">
    <source>
        <dbReference type="EMBL" id="QXT62726.1"/>
    </source>
</evidence>
<reference evidence="2 3" key="1">
    <citation type="submission" date="2021-07" db="EMBL/GenBank/DDBJ databases">
        <title>complete genome sequencing of Tessaracoccus sp.J1M15.</title>
        <authorList>
            <person name="Bae J.-W."/>
            <person name="Kim D.-y."/>
        </authorList>
    </citation>
    <scope>NUCLEOTIDE SEQUENCE [LARGE SCALE GENOMIC DNA]</scope>
    <source>
        <strain evidence="2 3">J1M15</strain>
    </source>
</reference>
<keyword evidence="1" id="KW-0472">Membrane</keyword>
<organism evidence="2 3">
    <name type="scientific">Tessaracoccus palaemonis</name>
    <dbReference type="NCBI Taxonomy" id="2829499"/>
    <lineage>
        <taxon>Bacteria</taxon>
        <taxon>Bacillati</taxon>
        <taxon>Actinomycetota</taxon>
        <taxon>Actinomycetes</taxon>
        <taxon>Propionibacteriales</taxon>
        <taxon>Propionibacteriaceae</taxon>
        <taxon>Tessaracoccus</taxon>
    </lineage>
</organism>
<gene>
    <name evidence="2" type="ORF">KDB89_13485</name>
</gene>
<proteinExistence type="predicted"/>
<protein>
    <submittedName>
        <fullName evidence="2">Uncharacterized protein</fullName>
    </submittedName>
</protein>
<dbReference type="EMBL" id="CP079216">
    <property type="protein sequence ID" value="QXT62726.1"/>
    <property type="molecule type" value="Genomic_DNA"/>
</dbReference>
<evidence type="ECO:0000313" key="3">
    <source>
        <dbReference type="Proteomes" id="UP000824504"/>
    </source>
</evidence>
<keyword evidence="3" id="KW-1185">Reference proteome</keyword>
<dbReference type="Proteomes" id="UP000824504">
    <property type="component" value="Chromosome"/>
</dbReference>
<keyword evidence="1" id="KW-0812">Transmembrane</keyword>